<dbReference type="EC" id="2.8.4.5" evidence="3"/>
<dbReference type="STRING" id="29364.SAMN04487772_10462"/>
<comment type="catalytic activity">
    <reaction evidence="13">
        <text>N(6)-L-threonylcarbamoyladenosine(37) in tRNA + (sulfur carrier)-SH + AH2 + 2 S-adenosyl-L-methionine = 2-methylsulfanyl-N(6)-L-threonylcarbamoyladenosine(37) in tRNA + (sulfur carrier)-H + 5'-deoxyadenosine + L-methionine + A + S-adenosyl-L-homocysteine + 2 H(+)</text>
        <dbReference type="Rhea" id="RHEA:37075"/>
        <dbReference type="Rhea" id="RHEA-COMP:10163"/>
        <dbReference type="Rhea" id="RHEA-COMP:11092"/>
        <dbReference type="Rhea" id="RHEA-COMP:14737"/>
        <dbReference type="Rhea" id="RHEA-COMP:14739"/>
        <dbReference type="ChEBI" id="CHEBI:13193"/>
        <dbReference type="ChEBI" id="CHEBI:15378"/>
        <dbReference type="ChEBI" id="CHEBI:17319"/>
        <dbReference type="ChEBI" id="CHEBI:17499"/>
        <dbReference type="ChEBI" id="CHEBI:29917"/>
        <dbReference type="ChEBI" id="CHEBI:57844"/>
        <dbReference type="ChEBI" id="CHEBI:57856"/>
        <dbReference type="ChEBI" id="CHEBI:59789"/>
        <dbReference type="ChEBI" id="CHEBI:64428"/>
        <dbReference type="ChEBI" id="CHEBI:74418"/>
        <dbReference type="ChEBI" id="CHEBI:74420"/>
        <dbReference type="EC" id="2.8.4.5"/>
    </reaction>
</comment>
<dbReference type="OrthoDB" id="9805215at2"/>
<evidence type="ECO:0000256" key="3">
    <source>
        <dbReference type="ARBA" id="ARBA00013273"/>
    </source>
</evidence>
<dbReference type="Gene3D" id="3.80.30.20">
    <property type="entry name" value="tm_1862 like domain"/>
    <property type="match status" value="1"/>
</dbReference>
<comment type="similarity">
    <text evidence="14">Belongs to the methylthiotransferase family. MtaB subfamily.</text>
</comment>
<proteinExistence type="inferred from homology"/>
<feature type="domain" description="MTTase N-terminal" evidence="16">
    <location>
        <begin position="6"/>
        <end position="118"/>
    </location>
</feature>
<sequence length="460" mass="52364">MNINKGKVAFLTLGCKVNSYETNAMETLFQKNGYELVSFQDEADIYIVNTCTVTNMADRKSRQMLHKAKKRNPNAIVVAAGCYVQAAGESVKEDVAVDLIIGNNKKGNVVEAVEEYMASNGIEVRNHFTPEIHTERGYEKLEIDTSGALTRAIIKIQDGCNQFCSYCIIPFARGRVRSREAEDILLEAGRLAESGCQEVVLTGIHLSSYGIDLEPWCNREGKEKYDFISLEGKPLLYLMSEISKIKGVKRIRLGSLEPRIITGHFVSELAKLDKVCPHFHLSLQSGCDETLQRMNRRYTTKEFEENVGIIRKYYKDPAITTDIIVGFPGETEEEFAMTKEFLERIHFSQMHVFKYSARKGTKAESMPDQVPENIKTLRSEEVIALEKQMRKEYEEKMLESWQTVLFEEETELDGEKYFTGHNERYVKFAIKSNGEDLANQIQIVNPLHVMGEGVLVCKQK</sequence>
<dbReference type="SMART" id="SM00729">
    <property type="entry name" value="Elp3"/>
    <property type="match status" value="1"/>
</dbReference>
<accession>A0A1H9ZQ66</accession>
<name>A0A1H9ZQ66_9FIRM</name>
<keyword evidence="6 18" id="KW-0808">Transferase</keyword>
<comment type="cofactor">
    <cofactor evidence="1">
        <name>[4Fe-4S] cluster</name>
        <dbReference type="ChEBI" id="CHEBI:49883"/>
    </cofactor>
</comment>
<evidence type="ECO:0000256" key="2">
    <source>
        <dbReference type="ARBA" id="ARBA00002399"/>
    </source>
</evidence>
<dbReference type="Pfam" id="PF00919">
    <property type="entry name" value="UPF0004"/>
    <property type="match status" value="1"/>
</dbReference>
<evidence type="ECO:0000313" key="19">
    <source>
        <dbReference type="Proteomes" id="UP000199800"/>
    </source>
</evidence>
<dbReference type="FunFam" id="3.40.50.12160:FF:000004">
    <property type="entry name" value="Threonylcarbamoyladenosine tRNA methylthiotransferase MtaB"/>
    <property type="match status" value="1"/>
</dbReference>
<dbReference type="GO" id="GO:0051539">
    <property type="term" value="F:4 iron, 4 sulfur cluster binding"/>
    <property type="evidence" value="ECO:0007669"/>
    <property type="project" value="UniProtKB-KW"/>
</dbReference>
<evidence type="ECO:0000259" key="17">
    <source>
        <dbReference type="PROSITE" id="PS51918"/>
    </source>
</evidence>
<dbReference type="FunFam" id="3.80.30.20:FF:000001">
    <property type="entry name" value="tRNA-2-methylthio-N(6)-dimethylallyladenosine synthase 2"/>
    <property type="match status" value="1"/>
</dbReference>
<evidence type="ECO:0000256" key="4">
    <source>
        <dbReference type="ARBA" id="ARBA00022485"/>
    </source>
</evidence>
<protein>
    <recommendedName>
        <fullName evidence="15">Threonylcarbamoyladenosine tRNA methylthiotransferase MtaB</fullName>
        <ecNumber evidence="3">2.8.4.5</ecNumber>
    </recommendedName>
    <alternativeName>
        <fullName evidence="12">tRNA-t(6)A37 methylthiotransferase</fullName>
    </alternativeName>
</protein>
<organism evidence="18 19">
    <name type="scientific">[Clostridium] polysaccharolyticum</name>
    <dbReference type="NCBI Taxonomy" id="29364"/>
    <lineage>
        <taxon>Bacteria</taxon>
        <taxon>Bacillati</taxon>
        <taxon>Bacillota</taxon>
        <taxon>Clostridia</taxon>
        <taxon>Lachnospirales</taxon>
        <taxon>Lachnospiraceae</taxon>
    </lineage>
</organism>
<evidence type="ECO:0000256" key="13">
    <source>
        <dbReference type="ARBA" id="ARBA00051661"/>
    </source>
</evidence>
<dbReference type="EMBL" id="FOHN01000004">
    <property type="protein sequence ID" value="SES83895.1"/>
    <property type="molecule type" value="Genomic_DNA"/>
</dbReference>
<dbReference type="Pfam" id="PF04055">
    <property type="entry name" value="Radical_SAM"/>
    <property type="match status" value="1"/>
</dbReference>
<dbReference type="AlphaFoldDB" id="A0A1H9ZQ66"/>
<evidence type="ECO:0000256" key="10">
    <source>
        <dbReference type="ARBA" id="ARBA00023004"/>
    </source>
</evidence>
<dbReference type="NCBIfam" id="TIGR00089">
    <property type="entry name" value="MiaB/RimO family radical SAM methylthiotransferase"/>
    <property type="match status" value="1"/>
</dbReference>
<dbReference type="RefSeq" id="WP_092476808.1">
    <property type="nucleotide sequence ID" value="NZ_FOHN01000004.1"/>
</dbReference>
<dbReference type="Proteomes" id="UP000199800">
    <property type="component" value="Unassembled WGS sequence"/>
</dbReference>
<dbReference type="PROSITE" id="PS51449">
    <property type="entry name" value="MTTASE_N"/>
    <property type="match status" value="1"/>
</dbReference>
<dbReference type="InterPro" id="IPR023404">
    <property type="entry name" value="rSAM_horseshoe"/>
</dbReference>
<keyword evidence="19" id="KW-1185">Reference proteome</keyword>
<dbReference type="InterPro" id="IPR058240">
    <property type="entry name" value="rSAM_sf"/>
</dbReference>
<evidence type="ECO:0000256" key="15">
    <source>
        <dbReference type="ARBA" id="ARBA00069898"/>
    </source>
</evidence>
<dbReference type="PROSITE" id="PS01278">
    <property type="entry name" value="MTTASE_RADICAL"/>
    <property type="match status" value="1"/>
</dbReference>
<keyword evidence="10" id="KW-0408">Iron</keyword>
<keyword evidence="7" id="KW-0949">S-adenosyl-L-methionine</keyword>
<evidence type="ECO:0000256" key="14">
    <source>
        <dbReference type="ARBA" id="ARBA00061574"/>
    </source>
</evidence>
<comment type="function">
    <text evidence="2">Catalyzes the methylthiolation of N6-threonylcarbamoyladenosine (t(6)A), leading to the formation of 2-methylthio-N6-threonylcarbamoyladenosine (ms(2)t(6)A) at position 37 in tRNAs that read codons beginning with adenine.</text>
</comment>
<dbReference type="SFLD" id="SFLDS00029">
    <property type="entry name" value="Radical_SAM"/>
    <property type="match status" value="1"/>
</dbReference>
<evidence type="ECO:0000256" key="8">
    <source>
        <dbReference type="ARBA" id="ARBA00022694"/>
    </source>
</evidence>
<dbReference type="SFLD" id="SFLDG01061">
    <property type="entry name" value="methylthiotransferase"/>
    <property type="match status" value="1"/>
</dbReference>
<dbReference type="InterPro" id="IPR006638">
    <property type="entry name" value="Elp3/MiaA/NifB-like_rSAM"/>
</dbReference>
<dbReference type="PROSITE" id="PS51918">
    <property type="entry name" value="RADICAL_SAM"/>
    <property type="match status" value="1"/>
</dbReference>
<evidence type="ECO:0000256" key="12">
    <source>
        <dbReference type="ARBA" id="ARBA00031213"/>
    </source>
</evidence>
<dbReference type="InterPro" id="IPR005839">
    <property type="entry name" value="Methylthiotransferase"/>
</dbReference>
<keyword evidence="4" id="KW-0004">4Fe-4S</keyword>
<evidence type="ECO:0000256" key="11">
    <source>
        <dbReference type="ARBA" id="ARBA00023014"/>
    </source>
</evidence>
<feature type="domain" description="Radical SAM core" evidence="17">
    <location>
        <begin position="146"/>
        <end position="392"/>
    </location>
</feature>
<keyword evidence="11" id="KW-0411">Iron-sulfur</keyword>
<evidence type="ECO:0000256" key="7">
    <source>
        <dbReference type="ARBA" id="ARBA00022691"/>
    </source>
</evidence>
<gene>
    <name evidence="18" type="ORF">SAMN04487772_10462</name>
</gene>
<evidence type="ECO:0000313" key="18">
    <source>
        <dbReference type="EMBL" id="SES83895.1"/>
    </source>
</evidence>
<evidence type="ECO:0000256" key="1">
    <source>
        <dbReference type="ARBA" id="ARBA00001966"/>
    </source>
</evidence>
<dbReference type="SFLD" id="SFLDG01082">
    <property type="entry name" value="B12-binding_domain_containing"/>
    <property type="match status" value="1"/>
</dbReference>
<dbReference type="InterPro" id="IPR020612">
    <property type="entry name" value="Methylthiotransferase_CS"/>
</dbReference>
<keyword evidence="8" id="KW-0819">tRNA processing</keyword>
<reference evidence="18 19" key="1">
    <citation type="submission" date="2016-10" db="EMBL/GenBank/DDBJ databases">
        <authorList>
            <person name="de Groot N.N."/>
        </authorList>
    </citation>
    <scope>NUCLEOTIDE SEQUENCE [LARGE SCALE GENOMIC DNA]</scope>
    <source>
        <strain evidence="18 19">DSM 1801</strain>
    </source>
</reference>
<dbReference type="InterPro" id="IPR007197">
    <property type="entry name" value="rSAM"/>
</dbReference>
<dbReference type="Gene3D" id="3.40.50.12160">
    <property type="entry name" value="Methylthiotransferase, N-terminal domain"/>
    <property type="match status" value="1"/>
</dbReference>
<keyword evidence="5" id="KW-0963">Cytoplasm</keyword>
<evidence type="ECO:0000256" key="9">
    <source>
        <dbReference type="ARBA" id="ARBA00022723"/>
    </source>
</evidence>
<dbReference type="CDD" id="cd01335">
    <property type="entry name" value="Radical_SAM"/>
    <property type="match status" value="1"/>
</dbReference>
<dbReference type="InterPro" id="IPR038135">
    <property type="entry name" value="Methylthiotransferase_N_sf"/>
</dbReference>
<evidence type="ECO:0000256" key="6">
    <source>
        <dbReference type="ARBA" id="ARBA00022679"/>
    </source>
</evidence>
<dbReference type="InterPro" id="IPR006467">
    <property type="entry name" value="MiaB-like_bact"/>
</dbReference>
<dbReference type="GO" id="GO:0035598">
    <property type="term" value="F:tRNA (N(6)-L-threonylcarbamoyladenosine(37)-C(2))-methylthiotransferase activity"/>
    <property type="evidence" value="ECO:0007669"/>
    <property type="project" value="UniProtKB-EC"/>
</dbReference>
<dbReference type="PANTHER" id="PTHR11918">
    <property type="entry name" value="RADICAL SAM PROTEINS"/>
    <property type="match status" value="1"/>
</dbReference>
<keyword evidence="9" id="KW-0479">Metal-binding</keyword>
<dbReference type="SFLD" id="SFLDF00295">
    <property type="entry name" value="threonylcarbamoyladenosine_tRN"/>
    <property type="match status" value="1"/>
</dbReference>
<dbReference type="GO" id="GO:0046872">
    <property type="term" value="F:metal ion binding"/>
    <property type="evidence" value="ECO:0007669"/>
    <property type="project" value="UniProtKB-KW"/>
</dbReference>
<evidence type="ECO:0000259" key="16">
    <source>
        <dbReference type="PROSITE" id="PS51449"/>
    </source>
</evidence>
<evidence type="ECO:0000256" key="5">
    <source>
        <dbReference type="ARBA" id="ARBA00022490"/>
    </source>
</evidence>
<dbReference type="NCBIfam" id="TIGR01579">
    <property type="entry name" value="MiaB-like-C"/>
    <property type="match status" value="1"/>
</dbReference>
<dbReference type="PANTHER" id="PTHR11918:SF45">
    <property type="entry name" value="THREONYLCARBAMOYLADENOSINE TRNA METHYLTHIOTRANSFERASE"/>
    <property type="match status" value="1"/>
</dbReference>
<dbReference type="InterPro" id="IPR013848">
    <property type="entry name" value="Methylthiotransferase_N"/>
</dbReference>
<dbReference type="SUPFAM" id="SSF102114">
    <property type="entry name" value="Radical SAM enzymes"/>
    <property type="match status" value="1"/>
</dbReference>
<dbReference type="InterPro" id="IPR034557">
    <property type="entry name" value="ThrcA_tRNA_MEthiotransferase"/>
</dbReference>